<feature type="compositionally biased region" description="Basic and acidic residues" evidence="1">
    <location>
        <begin position="40"/>
        <end position="66"/>
    </location>
</feature>
<reference evidence="2" key="1">
    <citation type="journal article" date="2020" name="Stud. Mycol.">
        <title>101 Dothideomycetes genomes: a test case for predicting lifestyles and emergence of pathogens.</title>
        <authorList>
            <person name="Haridas S."/>
            <person name="Albert R."/>
            <person name="Binder M."/>
            <person name="Bloem J."/>
            <person name="Labutti K."/>
            <person name="Salamov A."/>
            <person name="Andreopoulos B."/>
            <person name="Baker S."/>
            <person name="Barry K."/>
            <person name="Bills G."/>
            <person name="Bluhm B."/>
            <person name="Cannon C."/>
            <person name="Castanera R."/>
            <person name="Culley D."/>
            <person name="Daum C."/>
            <person name="Ezra D."/>
            <person name="Gonzalez J."/>
            <person name="Henrissat B."/>
            <person name="Kuo A."/>
            <person name="Liang C."/>
            <person name="Lipzen A."/>
            <person name="Lutzoni F."/>
            <person name="Magnuson J."/>
            <person name="Mondo S."/>
            <person name="Nolan M."/>
            <person name="Ohm R."/>
            <person name="Pangilinan J."/>
            <person name="Park H.-J."/>
            <person name="Ramirez L."/>
            <person name="Alfaro M."/>
            <person name="Sun H."/>
            <person name="Tritt A."/>
            <person name="Yoshinaga Y."/>
            <person name="Zwiers L.-H."/>
            <person name="Turgeon B."/>
            <person name="Goodwin S."/>
            <person name="Spatafora J."/>
            <person name="Crous P."/>
            <person name="Grigoriev I."/>
        </authorList>
    </citation>
    <scope>NUCLEOTIDE SEQUENCE</scope>
    <source>
        <strain evidence="2">CBS 121739</strain>
    </source>
</reference>
<accession>A0A6A6WG92</accession>
<evidence type="ECO:0000313" key="2">
    <source>
        <dbReference type="EMBL" id="KAF2761060.1"/>
    </source>
</evidence>
<organism evidence="2 3">
    <name type="scientific">Pseudovirgaria hyperparasitica</name>
    <dbReference type="NCBI Taxonomy" id="470096"/>
    <lineage>
        <taxon>Eukaryota</taxon>
        <taxon>Fungi</taxon>
        <taxon>Dikarya</taxon>
        <taxon>Ascomycota</taxon>
        <taxon>Pezizomycotina</taxon>
        <taxon>Dothideomycetes</taxon>
        <taxon>Dothideomycetes incertae sedis</taxon>
        <taxon>Acrospermales</taxon>
        <taxon>Acrospermaceae</taxon>
        <taxon>Pseudovirgaria</taxon>
    </lineage>
</organism>
<dbReference type="AlphaFoldDB" id="A0A6A6WG92"/>
<proteinExistence type="predicted"/>
<dbReference type="RefSeq" id="XP_033603511.1">
    <property type="nucleotide sequence ID" value="XM_033740171.1"/>
</dbReference>
<gene>
    <name evidence="2" type="ORF">EJ05DRAFT_251351</name>
</gene>
<sequence>MTLLGLLPAIYTKTINDESLLCLCYPTFRPSSIDEDAKDLISHRHGDKKQKEGGGDCGNRTHDLPHAKRTLYP</sequence>
<name>A0A6A6WG92_9PEZI</name>
<keyword evidence="3" id="KW-1185">Reference proteome</keyword>
<evidence type="ECO:0000313" key="3">
    <source>
        <dbReference type="Proteomes" id="UP000799437"/>
    </source>
</evidence>
<evidence type="ECO:0000256" key="1">
    <source>
        <dbReference type="SAM" id="MobiDB-lite"/>
    </source>
</evidence>
<dbReference type="GeneID" id="54481225"/>
<dbReference type="Proteomes" id="UP000799437">
    <property type="component" value="Unassembled WGS sequence"/>
</dbReference>
<dbReference type="EMBL" id="ML996567">
    <property type="protein sequence ID" value="KAF2761060.1"/>
    <property type="molecule type" value="Genomic_DNA"/>
</dbReference>
<protein>
    <submittedName>
        <fullName evidence="2">Uncharacterized protein</fullName>
    </submittedName>
</protein>
<feature type="region of interest" description="Disordered" evidence="1">
    <location>
        <begin position="40"/>
        <end position="73"/>
    </location>
</feature>